<dbReference type="InterPro" id="IPR000182">
    <property type="entry name" value="GNAT_dom"/>
</dbReference>
<evidence type="ECO:0000313" key="3">
    <source>
        <dbReference type="Proteomes" id="UP000029096"/>
    </source>
</evidence>
<accession>A0A086ZE98</accession>
<dbReference type="eggNOG" id="COG0454">
    <property type="taxonomic scope" value="Bacteria"/>
</dbReference>
<protein>
    <submittedName>
        <fullName evidence="2">GNAT family acetyltransferase</fullName>
    </submittedName>
</protein>
<sequence>MGVLYAPMIQADLDDIVRQFDVQWGYGKDHDMSMLVSRRCVLRYLKATTSATVARLNGRFLGVTFIRVPGQPVIFPEASKELAEVDELLNSTTVGRDVLAEAVRDRDIETDMERRCRIDEQSDPELELFLVSSDARGKGVGGQLWSRAMALFRRFGAHEFFLHTDTDCDMGFYEGHGLERVAQWLRAEHPDTGSSFGFGTADMYIFAGDPAKVIDTVKR</sequence>
<feature type="domain" description="N-acetyltransferase" evidence="1">
    <location>
        <begin position="3"/>
        <end position="208"/>
    </location>
</feature>
<reference evidence="2 3" key="1">
    <citation type="submission" date="2014-03" db="EMBL/GenBank/DDBJ databases">
        <title>Genomics of Bifidobacteria.</title>
        <authorList>
            <person name="Ventura M."/>
            <person name="Milani C."/>
            <person name="Lugli G.A."/>
        </authorList>
    </citation>
    <scope>NUCLEOTIDE SEQUENCE [LARGE SCALE GENOMIC DNA]</scope>
    <source>
        <strain evidence="2 3">DSM 22767</strain>
    </source>
</reference>
<dbReference type="GO" id="GO:0016747">
    <property type="term" value="F:acyltransferase activity, transferring groups other than amino-acyl groups"/>
    <property type="evidence" value="ECO:0007669"/>
    <property type="project" value="InterPro"/>
</dbReference>
<dbReference type="Proteomes" id="UP000029096">
    <property type="component" value="Unassembled WGS sequence"/>
</dbReference>
<dbReference type="PROSITE" id="PS51186">
    <property type="entry name" value="GNAT"/>
    <property type="match status" value="1"/>
</dbReference>
<keyword evidence="3" id="KW-1185">Reference proteome</keyword>
<comment type="caution">
    <text evidence="2">The sequence shown here is derived from an EMBL/GenBank/DDBJ whole genome shotgun (WGS) entry which is preliminary data.</text>
</comment>
<organism evidence="2 3">
    <name type="scientific">Bifidobacterium bohemicum DSM 22767</name>
    <dbReference type="NCBI Taxonomy" id="1437606"/>
    <lineage>
        <taxon>Bacteria</taxon>
        <taxon>Bacillati</taxon>
        <taxon>Actinomycetota</taxon>
        <taxon>Actinomycetes</taxon>
        <taxon>Bifidobacteriales</taxon>
        <taxon>Bifidobacteriaceae</taxon>
        <taxon>Bifidobacterium</taxon>
    </lineage>
</organism>
<dbReference type="SUPFAM" id="SSF55729">
    <property type="entry name" value="Acyl-CoA N-acyltransferases (Nat)"/>
    <property type="match status" value="1"/>
</dbReference>
<dbReference type="AlphaFoldDB" id="A0A086ZE98"/>
<dbReference type="InterPro" id="IPR016181">
    <property type="entry name" value="Acyl_CoA_acyltransferase"/>
</dbReference>
<name>A0A086ZE98_9BIFI</name>
<dbReference type="CDD" id="cd04301">
    <property type="entry name" value="NAT_SF"/>
    <property type="match status" value="1"/>
</dbReference>
<evidence type="ECO:0000259" key="1">
    <source>
        <dbReference type="PROSITE" id="PS51186"/>
    </source>
</evidence>
<evidence type="ECO:0000313" key="2">
    <source>
        <dbReference type="EMBL" id="KFI44848.1"/>
    </source>
</evidence>
<proteinExistence type="predicted"/>
<keyword evidence="2" id="KW-0808">Transferase</keyword>
<dbReference type="Gene3D" id="3.40.630.30">
    <property type="match status" value="1"/>
</dbReference>
<dbReference type="Pfam" id="PF00583">
    <property type="entry name" value="Acetyltransf_1"/>
    <property type="match status" value="1"/>
</dbReference>
<gene>
    <name evidence="2" type="ORF">BBOH_1579</name>
</gene>
<dbReference type="EMBL" id="JGYP01000005">
    <property type="protein sequence ID" value="KFI44848.1"/>
    <property type="molecule type" value="Genomic_DNA"/>
</dbReference>
<dbReference type="STRING" id="1437606.BBOH_1579"/>